<dbReference type="Pfam" id="PF02803">
    <property type="entry name" value="Thiolase_C"/>
    <property type="match status" value="1"/>
</dbReference>
<evidence type="ECO:0000313" key="9">
    <source>
        <dbReference type="Proteomes" id="UP000664658"/>
    </source>
</evidence>
<evidence type="ECO:0000313" key="8">
    <source>
        <dbReference type="EMBL" id="MBO1106979.1"/>
    </source>
</evidence>
<dbReference type="Proteomes" id="UP000664658">
    <property type="component" value="Unassembled WGS sequence"/>
</dbReference>
<evidence type="ECO:0000256" key="1">
    <source>
        <dbReference type="ARBA" id="ARBA00010982"/>
    </source>
</evidence>
<dbReference type="GO" id="GO:0003988">
    <property type="term" value="F:acetyl-CoA C-acyltransferase activity"/>
    <property type="evidence" value="ECO:0007669"/>
    <property type="project" value="UniProtKB-ARBA"/>
</dbReference>
<feature type="active site" description="Proton acceptor" evidence="4">
    <location>
        <position position="348"/>
    </location>
</feature>
<dbReference type="GeneID" id="69703805"/>
<evidence type="ECO:0000259" key="7">
    <source>
        <dbReference type="Pfam" id="PF02803"/>
    </source>
</evidence>
<feature type="active site" description="Proton acceptor" evidence="4">
    <location>
        <position position="378"/>
    </location>
</feature>
<sequence>MSKEIVVLSAVRTPMGGFQGSLSGFTAPQLGAEVVKAAIERAGIQPAQVDEVLLGCVLPAGLGQAPARQAALAAGVPDSVPCTTVNKVCGSGMKTLMQGAAALKLGEADVVVAGGMESMSQAPYLMPAARTGLRMGHGAVKDHMFTDGLEDAYSGKLMGVLAQQMADKRGVTREAMDNFAINSLAKANAAIAQGAFEAEIVPVTVVTRSGNTQVCIDEQPGNAKPEKIPGLRPAFAKDGTITAANSSSISDGAAALVLSTADYAAQNGCKPLARIVSYASHAQAPEEFTVAPVGAIRKAIDLAGWTPDDIDLFEVNEAFAMVTLLAIEDVGLDSNKVNVHGGACALGHPLGASGARVVVSLIHALRRYGKKRGLAALCIGGGEGVAMTVELID</sequence>
<dbReference type="NCBIfam" id="TIGR01930">
    <property type="entry name" value="AcCoA-C-Actrans"/>
    <property type="match status" value="1"/>
</dbReference>
<dbReference type="RefSeq" id="WP_064977989.1">
    <property type="nucleotide sequence ID" value="NZ_CP050969.1"/>
</dbReference>
<comment type="similarity">
    <text evidence="1 5">Belongs to the thiolase-like superfamily. Thiolase family.</text>
</comment>
<evidence type="ECO:0000259" key="6">
    <source>
        <dbReference type="Pfam" id="PF00108"/>
    </source>
</evidence>
<dbReference type="AlphaFoldDB" id="A0A8I1W309"/>
<dbReference type="InterPro" id="IPR016039">
    <property type="entry name" value="Thiolase-like"/>
</dbReference>
<dbReference type="InterPro" id="IPR020616">
    <property type="entry name" value="Thiolase_N"/>
</dbReference>
<dbReference type="KEGG" id="pshi:SAMEA2665130_2024"/>
<dbReference type="InterPro" id="IPR002155">
    <property type="entry name" value="Thiolase"/>
</dbReference>
<feature type="domain" description="Thiolase C-terminal" evidence="7">
    <location>
        <begin position="270"/>
        <end position="390"/>
    </location>
</feature>
<name>A0A8I1W309_PLESH</name>
<accession>A0A8I1W309</accession>
<dbReference type="FunFam" id="3.40.47.10:FF:000010">
    <property type="entry name" value="Acetyl-CoA acetyltransferase (Thiolase)"/>
    <property type="match status" value="1"/>
</dbReference>
<feature type="active site" description="Acyl-thioester intermediate" evidence="4">
    <location>
        <position position="89"/>
    </location>
</feature>
<dbReference type="CDD" id="cd00751">
    <property type="entry name" value="thiolase"/>
    <property type="match status" value="1"/>
</dbReference>
<evidence type="ECO:0000256" key="5">
    <source>
        <dbReference type="RuleBase" id="RU003557"/>
    </source>
</evidence>
<dbReference type="SUPFAM" id="SSF53901">
    <property type="entry name" value="Thiolase-like"/>
    <property type="match status" value="2"/>
</dbReference>
<proteinExistence type="inferred from homology"/>
<reference evidence="8" key="1">
    <citation type="submission" date="2021-03" db="EMBL/GenBank/DDBJ databases">
        <title>Plesiomonas shigelloides zfcc0051, isolated from zebrafish feces.</title>
        <authorList>
            <person name="Vanderhoek Z."/>
            <person name="Gaulke C."/>
        </authorList>
    </citation>
    <scope>NUCLEOTIDE SEQUENCE</scope>
    <source>
        <strain evidence="8">Zfcc0051</strain>
    </source>
</reference>
<dbReference type="PANTHER" id="PTHR18919">
    <property type="entry name" value="ACETYL-COA C-ACYLTRANSFERASE"/>
    <property type="match status" value="1"/>
</dbReference>
<dbReference type="PIRSF" id="PIRSF000429">
    <property type="entry name" value="Ac-CoA_Ac_transf"/>
    <property type="match status" value="1"/>
</dbReference>
<keyword evidence="2 5" id="KW-0808">Transferase</keyword>
<dbReference type="Gene3D" id="3.40.47.10">
    <property type="match status" value="1"/>
</dbReference>
<evidence type="ECO:0000256" key="3">
    <source>
        <dbReference type="ARBA" id="ARBA00023315"/>
    </source>
</evidence>
<dbReference type="InterPro" id="IPR020610">
    <property type="entry name" value="Thiolase_AS"/>
</dbReference>
<feature type="domain" description="Thiolase N-terminal" evidence="6">
    <location>
        <begin position="5"/>
        <end position="261"/>
    </location>
</feature>
<evidence type="ECO:0000256" key="4">
    <source>
        <dbReference type="PIRSR" id="PIRSR000429-1"/>
    </source>
</evidence>
<dbReference type="PROSITE" id="PS00099">
    <property type="entry name" value="THIOLASE_3"/>
    <property type="match status" value="1"/>
</dbReference>
<keyword evidence="3 5" id="KW-0012">Acyltransferase</keyword>
<dbReference type="InterPro" id="IPR020617">
    <property type="entry name" value="Thiolase_C"/>
</dbReference>
<protein>
    <submittedName>
        <fullName evidence="8">Thiolase family protein</fullName>
    </submittedName>
</protein>
<organism evidence="8 9">
    <name type="scientific">Plesiomonas shigelloides</name>
    <name type="common">Aeromonas shigelloides</name>
    <dbReference type="NCBI Taxonomy" id="703"/>
    <lineage>
        <taxon>Bacteria</taxon>
        <taxon>Pseudomonadati</taxon>
        <taxon>Pseudomonadota</taxon>
        <taxon>Gammaproteobacteria</taxon>
        <taxon>Enterobacterales</taxon>
        <taxon>Enterobacteriaceae</taxon>
        <taxon>Plesiomonas</taxon>
    </lineage>
</organism>
<evidence type="ECO:0000256" key="2">
    <source>
        <dbReference type="ARBA" id="ARBA00022679"/>
    </source>
</evidence>
<comment type="caution">
    <text evidence="8">The sequence shown here is derived from an EMBL/GenBank/DDBJ whole genome shotgun (WGS) entry which is preliminary data.</text>
</comment>
<dbReference type="PANTHER" id="PTHR18919:SF164">
    <property type="entry name" value="ACETYL-COA ACETYLTRANSFERASE"/>
    <property type="match status" value="1"/>
</dbReference>
<dbReference type="Pfam" id="PF00108">
    <property type="entry name" value="Thiolase_N"/>
    <property type="match status" value="1"/>
</dbReference>
<dbReference type="PROSITE" id="PS00098">
    <property type="entry name" value="THIOLASE_1"/>
    <property type="match status" value="1"/>
</dbReference>
<dbReference type="InterPro" id="IPR020615">
    <property type="entry name" value="Thiolase_acyl_enz_int_AS"/>
</dbReference>
<dbReference type="GO" id="GO:0044281">
    <property type="term" value="P:small molecule metabolic process"/>
    <property type="evidence" value="ECO:0007669"/>
    <property type="project" value="UniProtKB-ARBA"/>
</dbReference>
<gene>
    <name evidence="8" type="ORF">J2R62_01860</name>
</gene>
<dbReference type="EMBL" id="JAFNAA010000002">
    <property type="protein sequence ID" value="MBO1106979.1"/>
    <property type="molecule type" value="Genomic_DNA"/>
</dbReference>